<name>A0A1J8PPY9_9AGAM</name>
<dbReference type="EMBL" id="LVVM01005305">
    <property type="protein sequence ID" value="OJA10949.1"/>
    <property type="molecule type" value="Genomic_DNA"/>
</dbReference>
<organism evidence="2 3">
    <name type="scientific">Rhizopogon vesiculosus</name>
    <dbReference type="NCBI Taxonomy" id="180088"/>
    <lineage>
        <taxon>Eukaryota</taxon>
        <taxon>Fungi</taxon>
        <taxon>Dikarya</taxon>
        <taxon>Basidiomycota</taxon>
        <taxon>Agaricomycotina</taxon>
        <taxon>Agaricomycetes</taxon>
        <taxon>Agaricomycetidae</taxon>
        <taxon>Boletales</taxon>
        <taxon>Suillineae</taxon>
        <taxon>Rhizopogonaceae</taxon>
        <taxon>Rhizopogon</taxon>
    </lineage>
</organism>
<dbReference type="OrthoDB" id="10409394at2759"/>
<reference evidence="2 3" key="1">
    <citation type="submission" date="2016-03" db="EMBL/GenBank/DDBJ databases">
        <title>Comparative genomics of the ectomycorrhizal sister species Rhizopogon vinicolor and Rhizopogon vesiculosus (Basidiomycota: Boletales) reveals a divergence of the mating type B locus.</title>
        <authorList>
            <person name="Mujic A.B."/>
            <person name="Kuo A."/>
            <person name="Tritt A."/>
            <person name="Lipzen A."/>
            <person name="Chen C."/>
            <person name="Johnson J."/>
            <person name="Sharma A."/>
            <person name="Barry K."/>
            <person name="Grigoriev I.V."/>
            <person name="Spatafora J.W."/>
        </authorList>
    </citation>
    <scope>NUCLEOTIDE SEQUENCE [LARGE SCALE GENOMIC DNA]</scope>
    <source>
        <strain evidence="2 3">AM-OR11-056</strain>
    </source>
</reference>
<keyword evidence="3" id="KW-1185">Reference proteome</keyword>
<proteinExistence type="predicted"/>
<comment type="caution">
    <text evidence="2">The sequence shown here is derived from an EMBL/GenBank/DDBJ whole genome shotgun (WGS) entry which is preliminary data.</text>
</comment>
<keyword evidence="1" id="KW-0812">Transmembrane</keyword>
<dbReference type="Proteomes" id="UP000183567">
    <property type="component" value="Unassembled WGS sequence"/>
</dbReference>
<protein>
    <submittedName>
        <fullName evidence="2">Uncharacterized protein</fullName>
    </submittedName>
</protein>
<dbReference type="AlphaFoldDB" id="A0A1J8PPY9"/>
<accession>A0A1J8PPY9</accession>
<keyword evidence="1" id="KW-0472">Membrane</keyword>
<gene>
    <name evidence="2" type="ORF">AZE42_04650</name>
</gene>
<keyword evidence="1" id="KW-1133">Transmembrane helix</keyword>
<evidence type="ECO:0000256" key="1">
    <source>
        <dbReference type="SAM" id="Phobius"/>
    </source>
</evidence>
<feature type="transmembrane region" description="Helical" evidence="1">
    <location>
        <begin position="42"/>
        <end position="66"/>
    </location>
</feature>
<evidence type="ECO:0000313" key="3">
    <source>
        <dbReference type="Proteomes" id="UP000183567"/>
    </source>
</evidence>
<sequence length="90" mass="9635">MPRLGALILHGVALGMMTRGFVAVKTSPADKLVTAQKGGYTLYLSIVGLCIACFTMVMSLGCDLLPSFTALRAAKRFFLMISLSVTFLCL</sequence>
<evidence type="ECO:0000313" key="2">
    <source>
        <dbReference type="EMBL" id="OJA10949.1"/>
    </source>
</evidence>